<dbReference type="eggNOG" id="COG2220">
    <property type="taxonomic scope" value="Bacteria"/>
</dbReference>
<sequence>MPQNPSGNPSLVQQISNAVVPEGAIMFWHLGQSGVVLKVNDVICYIDPYLSNYIEEESLVYPPNLLKRNFDSPISPEAITHANLVLITHEHVDHLDPKTLKAIMKSSPEATFICPAPSTTQLKTIGIHEDRIHSALAYEVIQFANLSITPVPAKHEDFFTDQKQRHYYLGYVIETNNETIYHAGDTVLYKELIDFLKPRAIDVGFLPINGQDWKRSNEGALGNMNFRDAIELSQQIDLDLIVPVHYDLFQSNTESPAFFVDYLYRNYPFQKFKMMVPGEMMVYWSKFK</sequence>
<dbReference type="Proteomes" id="UP000028875">
    <property type="component" value="Unassembled WGS sequence"/>
</dbReference>
<reference evidence="4" key="2">
    <citation type="submission" date="2014-05" db="EMBL/GenBank/DDBJ databases">
        <title>Draft genome sequence of Virgibacillus massiliensis Vm-5.</title>
        <authorList>
            <person name="Khelaifia S."/>
            <person name="Croce O."/>
            <person name="Lagier J.C."/>
            <person name="Raoult D."/>
        </authorList>
    </citation>
    <scope>NUCLEOTIDE SEQUENCE [LARGE SCALE GENOMIC DNA]</scope>
    <source>
        <strain evidence="4">Vm-5</strain>
    </source>
</reference>
<feature type="domain" description="Metallo-beta-lactamase" evidence="2">
    <location>
        <begin position="66"/>
        <end position="246"/>
    </location>
</feature>
<reference evidence="3 4" key="1">
    <citation type="submission" date="2014-03" db="EMBL/GenBank/DDBJ databases">
        <authorList>
            <person name="Urmite Genomes U."/>
        </authorList>
    </citation>
    <scope>NUCLEOTIDE SEQUENCE [LARGE SCALE GENOMIC DNA]</scope>
    <source>
        <strain evidence="3 4">Vm-5</strain>
    </source>
</reference>
<dbReference type="InterPro" id="IPR036866">
    <property type="entry name" value="RibonucZ/Hydroxyglut_hydro"/>
</dbReference>
<dbReference type="AlphaFoldDB" id="A0A024Q8R4"/>
<protein>
    <submittedName>
        <fullName evidence="3">Putative L-ascorbate-6-phosphate lactonase UlaG</fullName>
    </submittedName>
</protein>
<evidence type="ECO:0000259" key="2">
    <source>
        <dbReference type="Pfam" id="PF12706"/>
    </source>
</evidence>
<dbReference type="EMBL" id="CCDP010000001">
    <property type="protein sequence ID" value="CDQ38672.1"/>
    <property type="molecule type" value="Genomic_DNA"/>
</dbReference>
<evidence type="ECO:0000313" key="4">
    <source>
        <dbReference type="Proteomes" id="UP000028875"/>
    </source>
</evidence>
<evidence type="ECO:0000256" key="1">
    <source>
        <dbReference type="ARBA" id="ARBA00022801"/>
    </source>
</evidence>
<dbReference type="Pfam" id="PF12706">
    <property type="entry name" value="Lactamase_B_2"/>
    <property type="match status" value="1"/>
</dbReference>
<dbReference type="Gene3D" id="3.60.15.10">
    <property type="entry name" value="Ribonuclease Z/Hydroxyacylglutathione hydrolase-like"/>
    <property type="match status" value="1"/>
</dbReference>
<dbReference type="OrthoDB" id="9800061at2"/>
<name>A0A024Q8R4_9BACI</name>
<proteinExistence type="predicted"/>
<dbReference type="STRING" id="1462526.BN990_00944"/>
<organism evidence="3 4">
    <name type="scientific">Virgibacillus massiliensis</name>
    <dbReference type="NCBI Taxonomy" id="1462526"/>
    <lineage>
        <taxon>Bacteria</taxon>
        <taxon>Bacillati</taxon>
        <taxon>Bacillota</taxon>
        <taxon>Bacilli</taxon>
        <taxon>Bacillales</taxon>
        <taxon>Bacillaceae</taxon>
        <taxon>Virgibacillus</taxon>
    </lineage>
</organism>
<dbReference type="PANTHER" id="PTHR43546:SF9">
    <property type="entry name" value="L-ASCORBATE-6-PHOSPHATE LACTONASE ULAG-RELATED"/>
    <property type="match status" value="1"/>
</dbReference>
<comment type="caution">
    <text evidence="3">The sequence shown here is derived from an EMBL/GenBank/DDBJ whole genome shotgun (WGS) entry which is preliminary data.</text>
</comment>
<dbReference type="InterPro" id="IPR001279">
    <property type="entry name" value="Metallo-B-lactamas"/>
</dbReference>
<dbReference type="PANTHER" id="PTHR43546">
    <property type="entry name" value="UPF0173 METAL-DEPENDENT HYDROLASE MJ1163-RELATED"/>
    <property type="match status" value="1"/>
</dbReference>
<dbReference type="SUPFAM" id="SSF56281">
    <property type="entry name" value="Metallo-hydrolase/oxidoreductase"/>
    <property type="match status" value="1"/>
</dbReference>
<dbReference type="GO" id="GO:0016787">
    <property type="term" value="F:hydrolase activity"/>
    <property type="evidence" value="ECO:0007669"/>
    <property type="project" value="UniProtKB-KW"/>
</dbReference>
<dbReference type="RefSeq" id="WP_021289431.1">
    <property type="nucleotide sequence ID" value="NZ_BNER01000010.1"/>
</dbReference>
<gene>
    <name evidence="3" type="primary">ulaG</name>
    <name evidence="3" type="ORF">BN990_00944</name>
</gene>
<evidence type="ECO:0000313" key="3">
    <source>
        <dbReference type="EMBL" id="CDQ38672.1"/>
    </source>
</evidence>
<dbReference type="InterPro" id="IPR050114">
    <property type="entry name" value="UPF0173_UPF0282_UlaG_hydrolase"/>
</dbReference>
<keyword evidence="4" id="KW-1185">Reference proteome</keyword>
<keyword evidence="1" id="KW-0378">Hydrolase</keyword>
<accession>A0A024Q8R4</accession>